<evidence type="ECO:0000256" key="1">
    <source>
        <dbReference type="ARBA" id="ARBA00022679"/>
    </source>
</evidence>
<evidence type="ECO:0000256" key="2">
    <source>
        <dbReference type="ARBA" id="ARBA00022737"/>
    </source>
</evidence>
<keyword evidence="1" id="KW-0808">Transferase</keyword>
<dbReference type="InterPro" id="IPR045078">
    <property type="entry name" value="TST/MPST-like"/>
</dbReference>
<comment type="caution">
    <text evidence="5">The sequence shown here is derived from an EMBL/GenBank/DDBJ whole genome shotgun (WGS) entry which is preliminary data.</text>
</comment>
<dbReference type="PROSITE" id="PS50206">
    <property type="entry name" value="RHODANESE_3"/>
    <property type="match status" value="1"/>
</dbReference>
<dbReference type="Pfam" id="PF00581">
    <property type="entry name" value="Rhodanese"/>
    <property type="match status" value="1"/>
</dbReference>
<evidence type="ECO:0000256" key="3">
    <source>
        <dbReference type="SAM" id="SignalP"/>
    </source>
</evidence>
<organism evidence="5 6">
    <name type="scientific">Tetraparma gracilis</name>
    <dbReference type="NCBI Taxonomy" id="2962635"/>
    <lineage>
        <taxon>Eukaryota</taxon>
        <taxon>Sar</taxon>
        <taxon>Stramenopiles</taxon>
        <taxon>Ochrophyta</taxon>
        <taxon>Bolidophyceae</taxon>
        <taxon>Parmales</taxon>
        <taxon>Triparmaceae</taxon>
        <taxon>Tetraparma</taxon>
    </lineage>
</organism>
<protein>
    <recommendedName>
        <fullName evidence="4">Rhodanese domain-containing protein</fullName>
    </recommendedName>
</protein>
<reference evidence="5 6" key="1">
    <citation type="journal article" date="2023" name="Commun. Biol.">
        <title>Genome analysis of Parmales, the sister group of diatoms, reveals the evolutionary specialization of diatoms from phago-mixotrophs to photoautotrophs.</title>
        <authorList>
            <person name="Ban H."/>
            <person name="Sato S."/>
            <person name="Yoshikawa S."/>
            <person name="Yamada K."/>
            <person name="Nakamura Y."/>
            <person name="Ichinomiya M."/>
            <person name="Sato N."/>
            <person name="Blanc-Mathieu R."/>
            <person name="Endo H."/>
            <person name="Kuwata A."/>
            <person name="Ogata H."/>
        </authorList>
    </citation>
    <scope>NUCLEOTIDE SEQUENCE [LARGE SCALE GENOMIC DNA]</scope>
</reference>
<sequence>MPLRASSRLSRALPLLLCLPSRSMSASALPALLTAPPPAIQALDCTWYLARPEAARGYGELSLREPCRPLDLNGLSPPGEELPHTPPTFPALSKALDDLGVGPADPLLLYSSSKGLSLYRSYYLLRHYFGHAGSISLLQTPVDALSSGTASGLPAGVDYEALAAAAAPAASYPQPAAFRPAYPGGGWAPLVTLPYMSALVDRRVAGEEPVADVVILDARPAGRFTGSVPEPRAGMRSGHIPTSRSLPFPAVAGGNCVALRPEAELREALEGKGCDLAPGSKQRFVLTCGSGVTACYLAVALELCGVGSERIAVYDGSWSEWGGREDTPVEVGEESV</sequence>
<dbReference type="CDD" id="cd01449">
    <property type="entry name" value="TST_Repeat_2"/>
    <property type="match status" value="1"/>
</dbReference>
<proteinExistence type="predicted"/>
<feature type="chain" id="PRO_5046656144" description="Rhodanese domain-containing protein" evidence="3">
    <location>
        <begin position="29"/>
        <end position="336"/>
    </location>
</feature>
<dbReference type="SMART" id="SM00450">
    <property type="entry name" value="RHOD"/>
    <property type="match status" value="1"/>
</dbReference>
<name>A0ABQ6MT83_9STRA</name>
<evidence type="ECO:0000313" key="6">
    <source>
        <dbReference type="Proteomes" id="UP001165060"/>
    </source>
</evidence>
<dbReference type="PANTHER" id="PTHR11364">
    <property type="entry name" value="THIOSULFATE SULFERTANSFERASE"/>
    <property type="match status" value="1"/>
</dbReference>
<feature type="signal peptide" evidence="3">
    <location>
        <begin position="1"/>
        <end position="28"/>
    </location>
</feature>
<feature type="domain" description="Rhodanese" evidence="4">
    <location>
        <begin position="209"/>
        <end position="330"/>
    </location>
</feature>
<dbReference type="InterPro" id="IPR036873">
    <property type="entry name" value="Rhodanese-like_dom_sf"/>
</dbReference>
<gene>
    <name evidence="5" type="ORF">TeGR_g11240</name>
</gene>
<dbReference type="InterPro" id="IPR001763">
    <property type="entry name" value="Rhodanese-like_dom"/>
</dbReference>
<keyword evidence="6" id="KW-1185">Reference proteome</keyword>
<keyword evidence="3" id="KW-0732">Signal</keyword>
<keyword evidence="2" id="KW-0677">Repeat</keyword>
<dbReference type="Proteomes" id="UP001165060">
    <property type="component" value="Unassembled WGS sequence"/>
</dbReference>
<dbReference type="Gene3D" id="3.40.250.10">
    <property type="entry name" value="Rhodanese-like domain"/>
    <property type="match status" value="2"/>
</dbReference>
<dbReference type="PANTHER" id="PTHR11364:SF27">
    <property type="entry name" value="SULFURTRANSFERASE"/>
    <property type="match status" value="1"/>
</dbReference>
<evidence type="ECO:0000313" key="5">
    <source>
        <dbReference type="EMBL" id="GMI31840.1"/>
    </source>
</evidence>
<dbReference type="EMBL" id="BRYB01003167">
    <property type="protein sequence ID" value="GMI31840.1"/>
    <property type="molecule type" value="Genomic_DNA"/>
</dbReference>
<dbReference type="SUPFAM" id="SSF52821">
    <property type="entry name" value="Rhodanese/Cell cycle control phosphatase"/>
    <property type="match status" value="1"/>
</dbReference>
<evidence type="ECO:0000259" key="4">
    <source>
        <dbReference type="PROSITE" id="PS50206"/>
    </source>
</evidence>
<accession>A0ABQ6MT83</accession>